<accession>A0A454C961</accession>
<feature type="transmembrane region" description="Helical" evidence="1">
    <location>
        <begin position="97"/>
        <end position="121"/>
    </location>
</feature>
<proteinExistence type="predicted"/>
<dbReference type="Proteomes" id="UP000029712">
    <property type="component" value="Chromosome"/>
</dbReference>
<protein>
    <submittedName>
        <fullName evidence="2">Uncharacterized protein</fullName>
    </submittedName>
</protein>
<name>A0A454C961_METHO</name>
<feature type="transmembrane region" description="Helical" evidence="1">
    <location>
        <begin position="239"/>
        <end position="262"/>
    </location>
</feature>
<evidence type="ECO:0000313" key="2">
    <source>
        <dbReference type="EMBL" id="AYN65208.1"/>
    </source>
</evidence>
<reference evidence="2 3" key="1">
    <citation type="submission" date="2014-08" db="EMBL/GenBank/DDBJ databases">
        <authorList>
            <person name="Kuleshov K."/>
            <person name="Dedkov V."/>
            <person name="Markelov M."/>
            <person name="Pimkina E."/>
        </authorList>
    </citation>
    <scope>NUCLEOTIDE SEQUENCE [LARGE SCALE GENOMIC DNA]</scope>
    <source>
        <strain evidence="3">TOA</strain>
    </source>
</reference>
<dbReference type="AlphaFoldDB" id="A0A454C961"/>
<feature type="transmembrane region" description="Helical" evidence="1">
    <location>
        <begin position="177"/>
        <end position="200"/>
    </location>
</feature>
<keyword evidence="1" id="KW-0812">Transmembrane</keyword>
<evidence type="ECO:0000313" key="3">
    <source>
        <dbReference type="Proteomes" id="UP000029712"/>
    </source>
</evidence>
<dbReference type="EMBL" id="CP033021">
    <property type="protein sequence ID" value="AYN65208.1"/>
    <property type="molecule type" value="Genomic_DNA"/>
</dbReference>
<feature type="transmembrane region" description="Helical" evidence="1">
    <location>
        <begin position="206"/>
        <end position="227"/>
    </location>
</feature>
<keyword evidence="1" id="KW-1133">Transmembrane helix</keyword>
<sequence>MMKTKKQLLIFLPYLILLGGFTIYLLISSIILKVDGEIDNTNLFNLINQIFLIAPSYTTQLLLMLLSIGLFLNIYFAKRYWTKHNIELDFKEKRKTYLIIILTTIIALISVFLINIMILFINQSYYRIRDGRDHSKIPVYLENTKIIEYFYVYIFRLAYWFLLSFLLIKITNNFKKAILFTFVIVLVYLISLILGTLFYQISHDRFLNYLIIILSSIVFPEILNSIYSLSNITMTLGSLYNNIYLINLVYIPAFVLFIVLIAKIKEKNFIFFKKFNTIKNKKL</sequence>
<evidence type="ECO:0000256" key="1">
    <source>
        <dbReference type="SAM" id="Phobius"/>
    </source>
</evidence>
<keyword evidence="1" id="KW-0472">Membrane</keyword>
<organism evidence="2 3">
    <name type="scientific">Metamycoplasma hominis</name>
    <name type="common">Mycoplasma hominis</name>
    <dbReference type="NCBI Taxonomy" id="2098"/>
    <lineage>
        <taxon>Bacteria</taxon>
        <taxon>Bacillati</taxon>
        <taxon>Mycoplasmatota</taxon>
        <taxon>Mycoplasmoidales</taxon>
        <taxon>Metamycoplasmataceae</taxon>
        <taxon>Metamycoplasma</taxon>
    </lineage>
</organism>
<reference evidence="2 3" key="2">
    <citation type="submission" date="2018-10" db="EMBL/GenBank/DDBJ databases">
        <title>Detection and isolation of Mycoplasma hominis as a predominant microorganism from pelvic cavity of patient with salpingitis and tubo-ovarian abscess.</title>
        <authorList>
            <person name="Guschin A.E."/>
            <person name="Khayrullina G.A."/>
            <person name="Rakovskaya I.V."/>
            <person name="Shelenkov A.A."/>
            <person name="Shagin D.A."/>
        </authorList>
    </citation>
    <scope>NUCLEOTIDE SEQUENCE [LARGE SCALE GENOMIC DNA]</scope>
    <source>
        <strain evidence="3">TOA</strain>
    </source>
</reference>
<gene>
    <name evidence="2" type="ORF">KN71_000555</name>
</gene>
<feature type="transmembrane region" description="Helical" evidence="1">
    <location>
        <begin position="52"/>
        <end position="76"/>
    </location>
</feature>
<dbReference type="OrthoDB" id="405012at2"/>
<feature type="transmembrane region" description="Helical" evidence="1">
    <location>
        <begin position="12"/>
        <end position="32"/>
    </location>
</feature>
<feature type="transmembrane region" description="Helical" evidence="1">
    <location>
        <begin position="150"/>
        <end position="170"/>
    </location>
</feature>